<organism evidence="16 17">
    <name type="scientific">Varroa destructor</name>
    <name type="common">Honeybee mite</name>
    <dbReference type="NCBI Taxonomy" id="109461"/>
    <lineage>
        <taxon>Eukaryota</taxon>
        <taxon>Metazoa</taxon>
        <taxon>Ecdysozoa</taxon>
        <taxon>Arthropoda</taxon>
        <taxon>Chelicerata</taxon>
        <taxon>Arachnida</taxon>
        <taxon>Acari</taxon>
        <taxon>Parasitiformes</taxon>
        <taxon>Mesostigmata</taxon>
        <taxon>Gamasina</taxon>
        <taxon>Dermanyssoidea</taxon>
        <taxon>Varroidae</taxon>
        <taxon>Varroa</taxon>
    </lineage>
</organism>
<protein>
    <recommendedName>
        <fullName evidence="11">Large ribosomal subunit protein mL64</fullName>
    </recommendedName>
    <alternativeName>
        <fullName evidence="10">39S ribosomal protein L59, mitochondrial</fullName>
    </alternativeName>
    <alternativeName>
        <fullName evidence="12">Growth arrest and DNA damage-inducible proteins-interacting protein 1</fullName>
    </alternativeName>
</protein>
<keyword evidence="8" id="KW-0687">Ribonucleoprotein</keyword>
<evidence type="ECO:0000256" key="6">
    <source>
        <dbReference type="ARBA" id="ARBA00023128"/>
    </source>
</evidence>
<keyword evidence="4" id="KW-0689">Ribosomal protein</keyword>
<evidence type="ECO:0000256" key="1">
    <source>
        <dbReference type="ARBA" id="ARBA00004123"/>
    </source>
</evidence>
<evidence type="ECO:0000256" key="12">
    <source>
        <dbReference type="ARBA" id="ARBA00035485"/>
    </source>
</evidence>
<evidence type="ECO:0000256" key="11">
    <source>
        <dbReference type="ARBA" id="ARBA00035184"/>
    </source>
</evidence>
<dbReference type="InterPro" id="IPR018472">
    <property type="entry name" value="Ribosomal_mL64"/>
</dbReference>
<proteinExistence type="inferred from homology"/>
<evidence type="ECO:0000256" key="14">
    <source>
        <dbReference type="SAM" id="Coils"/>
    </source>
</evidence>
<evidence type="ECO:0000256" key="10">
    <source>
        <dbReference type="ARBA" id="ARBA00030700"/>
    </source>
</evidence>
<dbReference type="PANTHER" id="PTHR31761">
    <property type="entry name" value="GROWTH ARREST AND DNA DAMAGE-INDUCIBLE PROTEINS-INTERACTING PROTEIN 1 GADD45GIP1"/>
    <property type="match status" value="1"/>
</dbReference>
<dbReference type="InParanoid" id="A0A7M7JLB2"/>
<dbReference type="GO" id="GO:0005840">
    <property type="term" value="C:ribosome"/>
    <property type="evidence" value="ECO:0007669"/>
    <property type="project" value="UniProtKB-KW"/>
</dbReference>
<evidence type="ECO:0000256" key="8">
    <source>
        <dbReference type="ARBA" id="ARBA00023274"/>
    </source>
</evidence>
<evidence type="ECO:0000313" key="17">
    <source>
        <dbReference type="Proteomes" id="UP000594260"/>
    </source>
</evidence>
<comment type="function">
    <text evidence="13">Acts as a negative regulator of G1 to S cell cycle phase progression by inhibiting cyclin-dependent kinases. Inhibitory effects are additive with GADD45 proteins but also occur in the absence of GADD45 proteins. Acts as a repressor of the orphan nuclear receptor NR4A1 by inhibiting AB domain-mediated transcriptional activity. May be involved in the hormone-mediated regulation of NR4A1 transcriptional activity. May play a role in mitochondrial protein synthesis.</text>
</comment>
<comment type="similarity">
    <text evidence="3">Belongs to the mitochondrion-specific ribosomal protein mL64 family.</text>
</comment>
<evidence type="ECO:0000256" key="3">
    <source>
        <dbReference type="ARBA" id="ARBA00005421"/>
    </source>
</evidence>
<dbReference type="GO" id="GO:0005634">
    <property type="term" value="C:nucleus"/>
    <property type="evidence" value="ECO:0007669"/>
    <property type="project" value="UniProtKB-SubCell"/>
</dbReference>
<keyword evidence="7" id="KW-0539">Nucleus</keyword>
<feature type="compositionally biased region" description="Polar residues" evidence="15">
    <location>
        <begin position="277"/>
        <end position="303"/>
    </location>
</feature>
<feature type="region of interest" description="Disordered" evidence="15">
    <location>
        <begin position="264"/>
        <end position="313"/>
    </location>
</feature>
<dbReference type="InterPro" id="IPR043035">
    <property type="entry name" value="Ribosomal_mL64_sf"/>
</dbReference>
<evidence type="ECO:0000256" key="2">
    <source>
        <dbReference type="ARBA" id="ARBA00004173"/>
    </source>
</evidence>
<sequence length="313" mass="35380">MLQRMQCQFVEQAKTTATMLNVRFLRSRIPAAAGCRQLNSGSTSVAPSEQTGEAAPTNKSTRTLNIFGEPEGLSEEEITARRNIARMSSRMYKRKIKGVYFANQPHDFSVQQLRSDYVTYGAATGINAGVCWPTKKEMADLHFIDSEFHPTFAQMKERLETQKKEAAEAIIAREEAIEGNLAKLASWRKEMLEKEEKMLREEAEKKAIMEERIREVREYIGYNVAPSDPKFIEVMEMKDAERKAAAKEARKLAKKQKMIERLMSVNTSAAEKHDARSNTLLAKQSTPQVQGNSAGSTYETAKSQVDGDKKERE</sequence>
<dbReference type="Proteomes" id="UP000594260">
    <property type="component" value="Unplaced"/>
</dbReference>
<dbReference type="GeneID" id="111247256"/>
<dbReference type="Gene3D" id="6.10.280.120">
    <property type="entry name" value="Growth arrest and DNA-damage-inducible proteins-interacting protein 1"/>
    <property type="match status" value="1"/>
</dbReference>
<evidence type="ECO:0000256" key="13">
    <source>
        <dbReference type="ARBA" id="ARBA00060144"/>
    </source>
</evidence>
<feature type="region of interest" description="Disordered" evidence="15">
    <location>
        <begin position="38"/>
        <end position="60"/>
    </location>
</feature>
<reference evidence="16" key="1">
    <citation type="submission" date="2021-01" db="UniProtKB">
        <authorList>
            <consortium name="EnsemblMetazoa"/>
        </authorList>
    </citation>
    <scope>IDENTIFICATION</scope>
</reference>
<accession>A0A7M7JLB2</accession>
<dbReference type="AlphaFoldDB" id="A0A7M7JLB2"/>
<dbReference type="OrthoDB" id="6247992at2759"/>
<dbReference type="GO" id="GO:0005739">
    <property type="term" value="C:mitochondrion"/>
    <property type="evidence" value="ECO:0007669"/>
    <property type="project" value="UniProtKB-SubCell"/>
</dbReference>
<dbReference type="CTD" id="40395"/>
<evidence type="ECO:0000256" key="9">
    <source>
        <dbReference type="ARBA" id="ARBA00023306"/>
    </source>
</evidence>
<comment type="subcellular location">
    <subcellularLocation>
        <location evidence="2">Mitochondrion</location>
    </subcellularLocation>
    <subcellularLocation>
        <location evidence="1">Nucleus</location>
    </subcellularLocation>
</comment>
<evidence type="ECO:0000256" key="7">
    <source>
        <dbReference type="ARBA" id="ARBA00023242"/>
    </source>
</evidence>
<evidence type="ECO:0000256" key="5">
    <source>
        <dbReference type="ARBA" id="ARBA00023054"/>
    </source>
</evidence>
<keyword evidence="9" id="KW-0131">Cell cycle</keyword>
<dbReference type="Pfam" id="PF10147">
    <property type="entry name" value="CR6_interact"/>
    <property type="match status" value="1"/>
</dbReference>
<keyword evidence="17" id="KW-1185">Reference proteome</keyword>
<dbReference type="OMA" id="ICWPTRE"/>
<evidence type="ECO:0000256" key="4">
    <source>
        <dbReference type="ARBA" id="ARBA00022980"/>
    </source>
</evidence>
<feature type="coiled-coil region" evidence="14">
    <location>
        <begin position="152"/>
        <end position="212"/>
    </location>
</feature>
<dbReference type="GO" id="GO:1990904">
    <property type="term" value="C:ribonucleoprotein complex"/>
    <property type="evidence" value="ECO:0007669"/>
    <property type="project" value="UniProtKB-KW"/>
</dbReference>
<keyword evidence="6" id="KW-0496">Mitochondrion</keyword>
<dbReference type="EnsemblMetazoa" id="XM_022797957">
    <property type="protein sequence ID" value="XP_022653692"/>
    <property type="gene ID" value="LOC111247256"/>
</dbReference>
<evidence type="ECO:0000313" key="16">
    <source>
        <dbReference type="EnsemblMetazoa" id="XP_022653692"/>
    </source>
</evidence>
<dbReference type="FunCoup" id="A0A7M7JLB2">
    <property type="interactions" value="469"/>
</dbReference>
<dbReference type="RefSeq" id="XP_022653692.1">
    <property type="nucleotide sequence ID" value="XM_022797957.1"/>
</dbReference>
<name>A0A7M7JLB2_VARDE</name>
<evidence type="ECO:0000256" key="15">
    <source>
        <dbReference type="SAM" id="MobiDB-lite"/>
    </source>
</evidence>
<keyword evidence="5 14" id="KW-0175">Coiled coil</keyword>
<dbReference type="PANTHER" id="PTHR31761:SF1">
    <property type="entry name" value="LARGE RIBOSOMAL SUBUNIT PROTEIN ML64"/>
    <property type="match status" value="1"/>
</dbReference>
<dbReference type="KEGG" id="vde:111247256"/>